<name>A0A432ZBF3_9GAMM</name>
<feature type="binding site" evidence="4">
    <location>
        <position position="170"/>
    </location>
    <ligand>
        <name>pyridoxal 5'-phosphate</name>
        <dbReference type="ChEBI" id="CHEBI:597326"/>
    </ligand>
</feature>
<dbReference type="AlphaFoldDB" id="A0A432ZBF3"/>
<dbReference type="PANTHER" id="PTHR14084">
    <property type="entry name" value="KYNURENINASE"/>
    <property type="match status" value="1"/>
</dbReference>
<evidence type="ECO:0000256" key="3">
    <source>
        <dbReference type="ARBA" id="ARBA00022898"/>
    </source>
</evidence>
<feature type="binding site" evidence="4">
    <location>
        <begin position="127"/>
        <end position="130"/>
    </location>
    <ligand>
        <name>pyridoxal 5'-phosphate</name>
        <dbReference type="ChEBI" id="CHEBI:597326"/>
    </ligand>
</feature>
<dbReference type="GO" id="GO:0009435">
    <property type="term" value="P:NAD+ biosynthetic process"/>
    <property type="evidence" value="ECO:0007669"/>
    <property type="project" value="UniProtKB-UniRule"/>
</dbReference>
<dbReference type="GO" id="GO:0019441">
    <property type="term" value="P:L-tryptophan catabolic process to kynurenine"/>
    <property type="evidence" value="ECO:0007669"/>
    <property type="project" value="TreeGrafter"/>
</dbReference>
<feature type="binding site" evidence="4">
    <location>
        <position position="280"/>
    </location>
    <ligand>
        <name>pyridoxal 5'-phosphate</name>
        <dbReference type="ChEBI" id="CHEBI:597326"/>
    </ligand>
</feature>
<proteinExistence type="inferred from homology"/>
<dbReference type="GO" id="GO:0005737">
    <property type="term" value="C:cytoplasm"/>
    <property type="evidence" value="ECO:0007669"/>
    <property type="project" value="UniProtKB-UniRule"/>
</dbReference>
<comment type="catalytic activity">
    <reaction evidence="6">
        <text>3-hydroxy-L-kynurenine + H2O = 3-hydroxyanthranilate + L-alanine + H(+)</text>
        <dbReference type="Rhea" id="RHEA:25143"/>
        <dbReference type="ChEBI" id="CHEBI:15377"/>
        <dbReference type="ChEBI" id="CHEBI:15378"/>
        <dbReference type="ChEBI" id="CHEBI:36559"/>
        <dbReference type="ChEBI" id="CHEBI:57972"/>
        <dbReference type="ChEBI" id="CHEBI:58125"/>
        <dbReference type="EC" id="3.7.1.3"/>
    </reaction>
</comment>
<dbReference type="GO" id="GO:0030170">
    <property type="term" value="F:pyridoxal phosphate binding"/>
    <property type="evidence" value="ECO:0007669"/>
    <property type="project" value="UniProtKB-UniRule"/>
</dbReference>
<dbReference type="InterPro" id="IPR015424">
    <property type="entry name" value="PyrdxlP-dep_Trfase"/>
</dbReference>
<dbReference type="PANTHER" id="PTHR14084:SF0">
    <property type="entry name" value="KYNURENINASE"/>
    <property type="match status" value="1"/>
</dbReference>
<dbReference type="SUPFAM" id="SSF53383">
    <property type="entry name" value="PLP-dependent transferases"/>
    <property type="match status" value="1"/>
</dbReference>
<comment type="pathway">
    <text evidence="4 6">Cofactor biosynthesis; NAD(+) biosynthesis; quinolinate from L-kynurenine: step 2/3.</text>
</comment>
<feature type="binding site" evidence="4">
    <location>
        <position position="199"/>
    </location>
    <ligand>
        <name>pyridoxal 5'-phosphate</name>
        <dbReference type="ChEBI" id="CHEBI:597326"/>
    </ligand>
</feature>
<dbReference type="UniPathway" id="UPA00334">
    <property type="reaction ID" value="UER00455"/>
</dbReference>
<dbReference type="GO" id="GO:0097053">
    <property type="term" value="P:L-kynurenine catabolic process"/>
    <property type="evidence" value="ECO:0007669"/>
    <property type="project" value="UniProtKB-UniRule"/>
</dbReference>
<evidence type="ECO:0000256" key="2">
    <source>
        <dbReference type="ARBA" id="ARBA00022801"/>
    </source>
</evidence>
<comment type="catalytic activity">
    <reaction evidence="4 6">
        <text>L-kynurenine + H2O = anthranilate + L-alanine + H(+)</text>
        <dbReference type="Rhea" id="RHEA:16813"/>
        <dbReference type="ChEBI" id="CHEBI:15377"/>
        <dbReference type="ChEBI" id="CHEBI:15378"/>
        <dbReference type="ChEBI" id="CHEBI:16567"/>
        <dbReference type="ChEBI" id="CHEBI:57959"/>
        <dbReference type="ChEBI" id="CHEBI:57972"/>
        <dbReference type="EC" id="3.7.1.3"/>
    </reaction>
</comment>
<feature type="modified residue" description="N6-(pyridoxal phosphate)lysine" evidence="4">
    <location>
        <position position="225"/>
    </location>
</feature>
<dbReference type="EMBL" id="PIQF01000003">
    <property type="protein sequence ID" value="RUO75251.1"/>
    <property type="molecule type" value="Genomic_DNA"/>
</dbReference>
<organism evidence="7 8">
    <name type="scientific">Idiomarina seosinensis</name>
    <dbReference type="NCBI Taxonomy" id="281739"/>
    <lineage>
        <taxon>Bacteria</taxon>
        <taxon>Pseudomonadati</taxon>
        <taxon>Pseudomonadota</taxon>
        <taxon>Gammaproteobacteria</taxon>
        <taxon>Alteromonadales</taxon>
        <taxon>Idiomarinaceae</taxon>
        <taxon>Idiomarina</taxon>
    </lineage>
</organism>
<evidence type="ECO:0000256" key="1">
    <source>
        <dbReference type="ARBA" id="ARBA00022642"/>
    </source>
</evidence>
<feature type="binding site" evidence="4">
    <location>
        <position position="254"/>
    </location>
    <ligand>
        <name>pyridoxal 5'-phosphate</name>
        <dbReference type="ChEBI" id="CHEBI:597326"/>
    </ligand>
</feature>
<feature type="binding site" evidence="4">
    <location>
        <position position="202"/>
    </location>
    <ligand>
        <name>pyridoxal 5'-phosphate</name>
        <dbReference type="ChEBI" id="CHEBI:597326"/>
    </ligand>
</feature>
<dbReference type="Gene3D" id="3.90.1150.10">
    <property type="entry name" value="Aspartate Aminotransferase, domain 1"/>
    <property type="match status" value="1"/>
</dbReference>
<dbReference type="InterPro" id="IPR015422">
    <property type="entry name" value="PyrdxlP-dep_Trfase_small"/>
</dbReference>
<keyword evidence="8" id="KW-1185">Reference proteome</keyword>
<evidence type="ECO:0000313" key="8">
    <source>
        <dbReference type="Proteomes" id="UP000287908"/>
    </source>
</evidence>
<gene>
    <name evidence="4 7" type="primary">kynU</name>
    <name evidence="7" type="ORF">CWI81_09735</name>
</gene>
<comment type="cofactor">
    <cofactor evidence="4 6">
        <name>pyridoxal 5'-phosphate</name>
        <dbReference type="ChEBI" id="CHEBI:597326"/>
    </cofactor>
</comment>
<keyword evidence="1 4" id="KW-0662">Pyridine nucleotide biosynthesis</keyword>
<dbReference type="NCBIfam" id="TIGR01814">
    <property type="entry name" value="kynureninase"/>
    <property type="match status" value="1"/>
</dbReference>
<evidence type="ECO:0000256" key="5">
    <source>
        <dbReference type="NCBIfam" id="TIGR01814"/>
    </source>
</evidence>
<dbReference type="EC" id="3.7.1.3" evidence="4 5"/>
<dbReference type="InterPro" id="IPR015421">
    <property type="entry name" value="PyrdxlP-dep_Trfase_major"/>
</dbReference>
<dbReference type="GO" id="GO:0030429">
    <property type="term" value="F:kynureninase activity"/>
    <property type="evidence" value="ECO:0007669"/>
    <property type="project" value="UniProtKB-UniRule"/>
</dbReference>
<dbReference type="OrthoDB" id="9812626at2"/>
<protein>
    <recommendedName>
        <fullName evidence="4 5">Kynureninase</fullName>
        <ecNumber evidence="4 5">3.7.1.3</ecNumber>
    </recommendedName>
    <alternativeName>
        <fullName evidence="4">L-kynurenine hydrolase</fullName>
    </alternativeName>
</protein>
<comment type="similarity">
    <text evidence="4 6">Belongs to the kynureninase family.</text>
</comment>
<evidence type="ECO:0000256" key="4">
    <source>
        <dbReference type="HAMAP-Rule" id="MF_01970"/>
    </source>
</evidence>
<comment type="function">
    <text evidence="4 6">Catalyzes the cleavage of L-kynurenine (L-Kyn) and L-3-hydroxykynurenine (L-3OHKyn) into anthranilic acid (AA) and 3-hydroxyanthranilic acid (3-OHAA), respectively.</text>
</comment>
<keyword evidence="2 4" id="KW-0378">Hydrolase</keyword>
<evidence type="ECO:0000313" key="7">
    <source>
        <dbReference type="EMBL" id="RUO75251.1"/>
    </source>
</evidence>
<comment type="subunit">
    <text evidence="4 6">Homodimer.</text>
</comment>
<dbReference type="InterPro" id="IPR010111">
    <property type="entry name" value="Kynureninase"/>
</dbReference>
<feature type="binding site" evidence="4">
    <location>
        <position position="224"/>
    </location>
    <ligand>
        <name>pyridoxal 5'-phosphate</name>
        <dbReference type="ChEBI" id="CHEBI:597326"/>
    </ligand>
</feature>
<comment type="caution">
    <text evidence="7">The sequence shown here is derived from an EMBL/GenBank/DDBJ whole genome shotgun (WGS) entry which is preliminary data.</text>
</comment>
<dbReference type="GO" id="GO:0043420">
    <property type="term" value="P:anthranilate metabolic process"/>
    <property type="evidence" value="ECO:0007669"/>
    <property type="project" value="TreeGrafter"/>
</dbReference>
<dbReference type="Proteomes" id="UP000287908">
    <property type="component" value="Unassembled WGS sequence"/>
</dbReference>
<comment type="pathway">
    <text evidence="4 6">Amino-acid degradation; L-kynurenine degradation; L-alanine and anthranilate from L-kynurenine: step 1/1.</text>
</comment>
<dbReference type="PIRSF" id="PIRSF038800">
    <property type="entry name" value="KYNU"/>
    <property type="match status" value="1"/>
</dbReference>
<dbReference type="HAMAP" id="MF_01970">
    <property type="entry name" value="Kynureninase"/>
    <property type="match status" value="1"/>
</dbReference>
<dbReference type="UniPathway" id="UPA00253">
    <property type="reaction ID" value="UER00329"/>
</dbReference>
<reference evidence="7 8" key="1">
    <citation type="journal article" date="2011" name="Front. Microbiol.">
        <title>Genomic signatures of strain selection and enhancement in Bacillus atrophaeus var. globigii, a historical biowarfare simulant.</title>
        <authorList>
            <person name="Gibbons H.S."/>
            <person name="Broomall S.M."/>
            <person name="McNew L.A."/>
            <person name="Daligault H."/>
            <person name="Chapman C."/>
            <person name="Bruce D."/>
            <person name="Karavis M."/>
            <person name="Krepps M."/>
            <person name="McGregor P.A."/>
            <person name="Hong C."/>
            <person name="Park K.H."/>
            <person name="Akmal A."/>
            <person name="Feldman A."/>
            <person name="Lin J.S."/>
            <person name="Chang W.E."/>
            <person name="Higgs B.W."/>
            <person name="Demirev P."/>
            <person name="Lindquist J."/>
            <person name="Liem A."/>
            <person name="Fochler E."/>
            <person name="Read T.D."/>
            <person name="Tapia R."/>
            <person name="Johnson S."/>
            <person name="Bishop-Lilly K.A."/>
            <person name="Detter C."/>
            <person name="Han C."/>
            <person name="Sozhamannan S."/>
            <person name="Rosenzweig C.N."/>
            <person name="Skowronski E.W."/>
        </authorList>
    </citation>
    <scope>NUCLEOTIDE SEQUENCE [LARGE SCALE GENOMIC DNA]</scope>
    <source>
        <strain evidence="7 8">CL-SP19</strain>
    </source>
</reference>
<dbReference type="GO" id="GO:0019805">
    <property type="term" value="P:quinolinate biosynthetic process"/>
    <property type="evidence" value="ECO:0007669"/>
    <property type="project" value="UniProtKB-UniRule"/>
</dbReference>
<feature type="binding site" evidence="4">
    <location>
        <position position="97"/>
    </location>
    <ligand>
        <name>pyridoxal 5'-phosphate</name>
        <dbReference type="ChEBI" id="CHEBI:597326"/>
    </ligand>
</feature>
<evidence type="ECO:0000256" key="6">
    <source>
        <dbReference type="PIRNR" id="PIRNR038800"/>
    </source>
</evidence>
<feature type="binding site" evidence="4">
    <location>
        <position position="98"/>
    </location>
    <ligand>
        <name>pyridoxal 5'-phosphate</name>
        <dbReference type="ChEBI" id="CHEBI:597326"/>
    </ligand>
</feature>
<dbReference type="RefSeq" id="WP_126785123.1">
    <property type="nucleotide sequence ID" value="NZ_PIQF01000003.1"/>
</dbReference>
<sequence>MITRTDAEQLDQRDPLANYRQQFALPEQTIYLDGNSLGALPKRVKQRVSETVNQQWGNDLIGSWNTHQWVNLPQIVGEKIAPVIGAAKKQVICCDSISVNLFKLLSVAIQLNGSERRPYILSSHDNFPTDLYIAQGLQQQIGSTTCRFKDVAEEQLYDAINDEVAVVMVTEVNFRSGKRLDIKALTEKAHQHGALIIVDLAHSAGVMPIELDTWNVDFAVGCTYKYLNAGPGAPAFIYVNKRWHNKAQQPIAGWFGHKSPFDFDPTYAPDSGIKQYLAGTPAIISMAAVDSALDLFADLDLQHVRTKSIQLTTLFHQLIEQHELTEQLTLLSPTDASQRGSQLSYQHPQAYGLCQALIKRGVIADFRAPSYIRFGFAPLYNRHTDVYDAVNTLCEVLDNGEHLAIEWQTRQSVT</sequence>
<dbReference type="Pfam" id="PF22580">
    <property type="entry name" value="KYNU_C"/>
    <property type="match status" value="1"/>
</dbReference>
<keyword evidence="3 4" id="KW-0663">Pyridoxal phosphate</keyword>
<dbReference type="Gene3D" id="3.40.640.10">
    <property type="entry name" value="Type I PLP-dependent aspartate aminotransferase-like (Major domain)"/>
    <property type="match status" value="1"/>
</dbReference>
<accession>A0A432ZBF3</accession>